<dbReference type="PANTHER" id="PTHR42866:SF1">
    <property type="entry name" value="SPORE COAT POLYSACCHARIDE BIOSYNTHESIS PROTEIN SPSF"/>
    <property type="match status" value="1"/>
</dbReference>
<dbReference type="RefSeq" id="WP_420244956.1">
    <property type="nucleotide sequence ID" value="NZ_BOPV01000001.1"/>
</dbReference>
<accession>A0A8S8XKX9</accession>
<protein>
    <recommendedName>
        <fullName evidence="3">Acylneuraminate cytidylyltransferase</fullName>
    </recommendedName>
</protein>
<dbReference type="Gene3D" id="3.40.50.2000">
    <property type="entry name" value="Glycogen Phosphorylase B"/>
    <property type="match status" value="1"/>
</dbReference>
<gene>
    <name evidence="1" type="ORF">TMPK1_37070</name>
</gene>
<comment type="caution">
    <text evidence="1">The sequence shown here is derived from an EMBL/GenBank/DDBJ whole genome shotgun (WGS) entry which is preliminary data.</text>
</comment>
<proteinExistence type="predicted"/>
<evidence type="ECO:0008006" key="3">
    <source>
        <dbReference type="Google" id="ProtNLM"/>
    </source>
</evidence>
<dbReference type="GO" id="GO:0005829">
    <property type="term" value="C:cytosol"/>
    <property type="evidence" value="ECO:0007669"/>
    <property type="project" value="TreeGrafter"/>
</dbReference>
<evidence type="ECO:0000313" key="2">
    <source>
        <dbReference type="Proteomes" id="UP000681075"/>
    </source>
</evidence>
<dbReference type="AlphaFoldDB" id="A0A8S8XKX9"/>
<keyword evidence="2" id="KW-1185">Reference proteome</keyword>
<dbReference type="Proteomes" id="UP000681075">
    <property type="component" value="Unassembled WGS sequence"/>
</dbReference>
<evidence type="ECO:0000313" key="1">
    <source>
        <dbReference type="EMBL" id="GIL41470.1"/>
    </source>
</evidence>
<name>A0A8S8XKX9_9PROT</name>
<dbReference type="InterPro" id="IPR029044">
    <property type="entry name" value="Nucleotide-diphossugar_trans"/>
</dbReference>
<dbReference type="InterPro" id="IPR003329">
    <property type="entry name" value="Cytidylyl_trans"/>
</dbReference>
<dbReference type="CDD" id="cd02518">
    <property type="entry name" value="GT2_SpsF"/>
    <property type="match status" value="1"/>
</dbReference>
<dbReference type="SUPFAM" id="SSF53448">
    <property type="entry name" value="Nucleotide-diphospho-sugar transferases"/>
    <property type="match status" value="1"/>
</dbReference>
<dbReference type="Gene3D" id="3.40.50.11190">
    <property type="match status" value="1"/>
</dbReference>
<dbReference type="Gene3D" id="3.90.550.10">
    <property type="entry name" value="Spore Coat Polysaccharide Biosynthesis Protein SpsA, Chain A"/>
    <property type="match status" value="1"/>
</dbReference>
<dbReference type="EMBL" id="BOPV01000001">
    <property type="protein sequence ID" value="GIL41470.1"/>
    <property type="molecule type" value="Genomic_DNA"/>
</dbReference>
<dbReference type="PANTHER" id="PTHR42866">
    <property type="entry name" value="3-DEOXY-MANNO-OCTULOSONATE CYTIDYLYLTRANSFERASE"/>
    <property type="match status" value="1"/>
</dbReference>
<organism evidence="1 2">
    <name type="scientific">Roseiterribacter gracilis</name>
    <dbReference type="NCBI Taxonomy" id="2812848"/>
    <lineage>
        <taxon>Bacteria</taxon>
        <taxon>Pseudomonadati</taxon>
        <taxon>Pseudomonadota</taxon>
        <taxon>Alphaproteobacteria</taxon>
        <taxon>Rhodospirillales</taxon>
        <taxon>Roseiterribacteraceae</taxon>
        <taxon>Roseiterribacter</taxon>
    </lineage>
</organism>
<reference evidence="1" key="1">
    <citation type="submission" date="2021-02" db="EMBL/GenBank/DDBJ databases">
        <title>Genome sequence of Rhodospirillales sp. strain TMPK1 isolated from soil.</title>
        <authorList>
            <person name="Nakai R."/>
            <person name="Kusada H."/>
            <person name="Tamaki H."/>
        </authorList>
    </citation>
    <scope>NUCLEOTIDE SEQUENCE</scope>
    <source>
        <strain evidence="1">TMPK1</strain>
    </source>
</reference>
<sequence>MTKRAVAIVQARMGSGRLPGKSLRPLAGLPLAGHALFRLRQCKQLDDVALATTDRAEDDALADWARAQGFVTVRGSADDVLSRYLDAARATQADIIVRVTGDAPLVDPALVDLLVERLRVGDVEFAAIEGRCSDCGIDPITRDGLERLGREVGTHPVAREHVTGYLHVDPGFLLIAQVRATGDRFVEGARLSVDVPADLAFFEAVYAQLGVRAPEADFLAVLALLRRDPSLLAINAAVRQRAASETPLRLIAHVEAGATAGLGHLQRALAVATAARDRHAMDVVIASDGDDATLRRARDAGFRTMQLAARWDALAPLVDTTKPTALLVDRRTGLDEADLDRAAASGWIVGVMDDAHARRRAARRAWYPPVAGARGLDWRGSTCVVRVGWDWIPLRSGFASSPPHERPQSPPRLLVAAGGSDPQRLLPRLVAAARLAAPTWQVDAIVGPLATAIPAADPGVTLQRDVADPIALLDQASLVVTAYGVFAFEAAARGVASLLVPLDTEQASSAAAFVEAGFARAVPPRADDASLVAAITALVADADWRQQAGARARDAIDGGGAARIADDLAAALHAASSAQVAA</sequence>
<dbReference type="SUPFAM" id="SSF53756">
    <property type="entry name" value="UDP-Glycosyltransferase/glycogen phosphorylase"/>
    <property type="match status" value="1"/>
</dbReference>
<dbReference type="Pfam" id="PF02348">
    <property type="entry name" value="CTP_transf_3"/>
    <property type="match status" value="1"/>
</dbReference>